<reference evidence="1 2" key="1">
    <citation type="journal article" date="2007" name="Nature">
        <title>Evolution of genes and genomes on the Drosophila phylogeny.</title>
        <authorList>
            <consortium name="Drosophila 12 Genomes Consortium"/>
            <person name="Clark A.G."/>
            <person name="Eisen M.B."/>
            <person name="Smith D.R."/>
            <person name="Bergman C.M."/>
            <person name="Oliver B."/>
            <person name="Markow T.A."/>
            <person name="Kaufman T.C."/>
            <person name="Kellis M."/>
            <person name="Gelbart W."/>
            <person name="Iyer V.N."/>
            <person name="Pollard D.A."/>
            <person name="Sackton T.B."/>
            <person name="Larracuente A.M."/>
            <person name="Singh N.D."/>
            <person name="Abad J.P."/>
            <person name="Abt D.N."/>
            <person name="Adryan B."/>
            <person name="Aguade M."/>
            <person name="Akashi H."/>
            <person name="Anderson W.W."/>
            <person name="Aquadro C.F."/>
            <person name="Ardell D.H."/>
            <person name="Arguello R."/>
            <person name="Artieri C.G."/>
            <person name="Barbash D.A."/>
            <person name="Barker D."/>
            <person name="Barsanti P."/>
            <person name="Batterham P."/>
            <person name="Batzoglou S."/>
            <person name="Begun D."/>
            <person name="Bhutkar A."/>
            <person name="Blanco E."/>
            <person name="Bosak S.A."/>
            <person name="Bradley R.K."/>
            <person name="Brand A.D."/>
            <person name="Brent M.R."/>
            <person name="Brooks A.N."/>
            <person name="Brown R.H."/>
            <person name="Butlin R.K."/>
            <person name="Caggese C."/>
            <person name="Calvi B.R."/>
            <person name="Bernardo de Carvalho A."/>
            <person name="Caspi A."/>
            <person name="Castrezana S."/>
            <person name="Celniker S.E."/>
            <person name="Chang J.L."/>
            <person name="Chapple C."/>
            <person name="Chatterji S."/>
            <person name="Chinwalla A."/>
            <person name="Civetta A."/>
            <person name="Clifton S.W."/>
            <person name="Comeron J.M."/>
            <person name="Costello J.C."/>
            <person name="Coyne J.A."/>
            <person name="Daub J."/>
            <person name="David R.G."/>
            <person name="Delcher A.L."/>
            <person name="Delehaunty K."/>
            <person name="Do C.B."/>
            <person name="Ebling H."/>
            <person name="Edwards K."/>
            <person name="Eickbush T."/>
            <person name="Evans J.D."/>
            <person name="Filipski A."/>
            <person name="Findeiss S."/>
            <person name="Freyhult E."/>
            <person name="Fulton L."/>
            <person name="Fulton R."/>
            <person name="Garcia A.C."/>
            <person name="Gardiner A."/>
            <person name="Garfield D.A."/>
            <person name="Garvin B.E."/>
            <person name="Gibson G."/>
            <person name="Gilbert D."/>
            <person name="Gnerre S."/>
            <person name="Godfrey J."/>
            <person name="Good R."/>
            <person name="Gotea V."/>
            <person name="Gravely B."/>
            <person name="Greenberg A.J."/>
            <person name="Griffiths-Jones S."/>
            <person name="Gross S."/>
            <person name="Guigo R."/>
            <person name="Gustafson E.A."/>
            <person name="Haerty W."/>
            <person name="Hahn M.W."/>
            <person name="Halligan D.L."/>
            <person name="Halpern A.L."/>
            <person name="Halter G.M."/>
            <person name="Han M.V."/>
            <person name="Heger A."/>
            <person name="Hillier L."/>
            <person name="Hinrichs A.S."/>
            <person name="Holmes I."/>
            <person name="Hoskins R.A."/>
            <person name="Hubisz M.J."/>
            <person name="Hultmark D."/>
            <person name="Huntley M.A."/>
            <person name="Jaffe D.B."/>
            <person name="Jagadeeshan S."/>
            <person name="Jeck W.R."/>
            <person name="Johnson J."/>
            <person name="Jones C.D."/>
            <person name="Jordan W.C."/>
            <person name="Karpen G.H."/>
            <person name="Kataoka E."/>
            <person name="Keightley P.D."/>
            <person name="Kheradpour P."/>
            <person name="Kirkness E.F."/>
            <person name="Koerich L.B."/>
            <person name="Kristiansen K."/>
            <person name="Kudrna D."/>
            <person name="Kulathinal R.J."/>
            <person name="Kumar S."/>
            <person name="Kwok R."/>
            <person name="Lander E."/>
            <person name="Langley C.H."/>
            <person name="Lapoint R."/>
            <person name="Lazzaro B.P."/>
            <person name="Lee S.J."/>
            <person name="Levesque L."/>
            <person name="Li R."/>
            <person name="Lin C.F."/>
            <person name="Lin M.F."/>
            <person name="Lindblad-Toh K."/>
            <person name="Llopart A."/>
            <person name="Long M."/>
            <person name="Low L."/>
            <person name="Lozovsky E."/>
            <person name="Lu J."/>
            <person name="Luo M."/>
            <person name="Machado C.A."/>
            <person name="Makalowski W."/>
            <person name="Marzo M."/>
            <person name="Matsuda M."/>
            <person name="Matzkin L."/>
            <person name="McAllister B."/>
            <person name="McBride C.S."/>
            <person name="McKernan B."/>
            <person name="McKernan K."/>
            <person name="Mendez-Lago M."/>
            <person name="Minx P."/>
            <person name="Mollenhauer M.U."/>
            <person name="Montooth K."/>
            <person name="Mount S.M."/>
            <person name="Mu X."/>
            <person name="Myers E."/>
            <person name="Negre B."/>
            <person name="Newfeld S."/>
            <person name="Nielsen R."/>
            <person name="Noor M.A."/>
            <person name="O'Grady P."/>
            <person name="Pachter L."/>
            <person name="Papaceit M."/>
            <person name="Parisi M.J."/>
            <person name="Parisi M."/>
            <person name="Parts L."/>
            <person name="Pedersen J.S."/>
            <person name="Pesole G."/>
            <person name="Phillippy A.M."/>
            <person name="Ponting C.P."/>
            <person name="Pop M."/>
            <person name="Porcelli D."/>
            <person name="Powell J.R."/>
            <person name="Prohaska S."/>
            <person name="Pruitt K."/>
            <person name="Puig M."/>
            <person name="Quesneville H."/>
            <person name="Ram K.R."/>
            <person name="Rand D."/>
            <person name="Rasmussen M.D."/>
            <person name="Reed L.K."/>
            <person name="Reenan R."/>
            <person name="Reily A."/>
            <person name="Remington K.A."/>
            <person name="Rieger T.T."/>
            <person name="Ritchie M.G."/>
            <person name="Robin C."/>
            <person name="Rogers Y.H."/>
            <person name="Rohde C."/>
            <person name="Rozas J."/>
            <person name="Rubenfield M.J."/>
            <person name="Ruiz A."/>
            <person name="Russo S."/>
            <person name="Salzberg S.L."/>
            <person name="Sanchez-Gracia A."/>
            <person name="Saranga D.J."/>
            <person name="Sato H."/>
            <person name="Schaeffer S.W."/>
            <person name="Schatz M.C."/>
            <person name="Schlenke T."/>
            <person name="Schwartz R."/>
            <person name="Segarra C."/>
            <person name="Singh R.S."/>
            <person name="Sirot L."/>
            <person name="Sirota M."/>
            <person name="Sisneros N.B."/>
            <person name="Smith C.D."/>
            <person name="Smith T.F."/>
            <person name="Spieth J."/>
            <person name="Stage D.E."/>
            <person name="Stark A."/>
            <person name="Stephan W."/>
            <person name="Strausberg R.L."/>
            <person name="Strempel S."/>
            <person name="Sturgill D."/>
            <person name="Sutton G."/>
            <person name="Sutton G.G."/>
            <person name="Tao W."/>
            <person name="Teichmann S."/>
            <person name="Tobari Y.N."/>
            <person name="Tomimura Y."/>
            <person name="Tsolas J.M."/>
            <person name="Valente V.L."/>
            <person name="Venter E."/>
            <person name="Venter J.C."/>
            <person name="Vicario S."/>
            <person name="Vieira F.G."/>
            <person name="Vilella A.J."/>
            <person name="Villasante A."/>
            <person name="Walenz B."/>
            <person name="Wang J."/>
            <person name="Wasserman M."/>
            <person name="Watts T."/>
            <person name="Wilson D."/>
            <person name="Wilson R.K."/>
            <person name="Wing R.A."/>
            <person name="Wolfner M.F."/>
            <person name="Wong A."/>
            <person name="Wong G.K."/>
            <person name="Wu C.I."/>
            <person name="Wu G."/>
            <person name="Yamamoto D."/>
            <person name="Yang H.P."/>
            <person name="Yang S.P."/>
            <person name="Yorke J.A."/>
            <person name="Yoshida K."/>
            <person name="Zdobnov E."/>
            <person name="Zhang P."/>
            <person name="Zhang Y."/>
            <person name="Zimin A.V."/>
            <person name="Baldwin J."/>
            <person name="Abdouelleil A."/>
            <person name="Abdulkadir J."/>
            <person name="Abebe A."/>
            <person name="Abera B."/>
            <person name="Abreu J."/>
            <person name="Acer S.C."/>
            <person name="Aftuck L."/>
            <person name="Alexander A."/>
            <person name="An P."/>
            <person name="Anderson E."/>
            <person name="Anderson S."/>
            <person name="Arachi H."/>
            <person name="Azer M."/>
            <person name="Bachantsang P."/>
            <person name="Barry A."/>
            <person name="Bayul T."/>
            <person name="Berlin A."/>
            <person name="Bessette D."/>
            <person name="Bloom T."/>
            <person name="Blye J."/>
            <person name="Boguslavskiy L."/>
            <person name="Bonnet C."/>
            <person name="Boukhgalter B."/>
            <person name="Bourzgui I."/>
            <person name="Brown A."/>
            <person name="Cahill P."/>
            <person name="Channer S."/>
            <person name="Cheshatsang Y."/>
            <person name="Chuda L."/>
            <person name="Citroen M."/>
            <person name="Collymore A."/>
            <person name="Cooke P."/>
            <person name="Costello M."/>
            <person name="D'Aco K."/>
            <person name="Daza R."/>
            <person name="De Haan G."/>
            <person name="DeGray S."/>
            <person name="DeMaso C."/>
            <person name="Dhargay N."/>
            <person name="Dooley K."/>
            <person name="Dooley E."/>
            <person name="Doricent M."/>
            <person name="Dorje P."/>
            <person name="Dorjee K."/>
            <person name="Dupes A."/>
            <person name="Elong R."/>
            <person name="Falk J."/>
            <person name="Farina A."/>
            <person name="Faro S."/>
            <person name="Ferguson D."/>
            <person name="Fisher S."/>
            <person name="Foley C.D."/>
            <person name="Franke A."/>
            <person name="Friedrich D."/>
            <person name="Gadbois L."/>
            <person name="Gearin G."/>
            <person name="Gearin C.R."/>
            <person name="Giannoukos G."/>
            <person name="Goode T."/>
            <person name="Graham J."/>
            <person name="Grandbois E."/>
            <person name="Grewal S."/>
            <person name="Gyaltsen K."/>
            <person name="Hafez N."/>
            <person name="Hagos B."/>
            <person name="Hall J."/>
            <person name="Henson C."/>
            <person name="Hollinger A."/>
            <person name="Honan T."/>
            <person name="Huard M.D."/>
            <person name="Hughes L."/>
            <person name="Hurhula B."/>
            <person name="Husby M.E."/>
            <person name="Kamat A."/>
            <person name="Kanga B."/>
            <person name="Kashin S."/>
            <person name="Khazanovich D."/>
            <person name="Kisner P."/>
            <person name="Lance K."/>
            <person name="Lara M."/>
            <person name="Lee W."/>
            <person name="Lennon N."/>
            <person name="Letendre F."/>
            <person name="LeVine R."/>
            <person name="Lipovsky A."/>
            <person name="Liu X."/>
            <person name="Liu J."/>
            <person name="Liu S."/>
            <person name="Lokyitsang T."/>
            <person name="Lokyitsang Y."/>
            <person name="Lubonja R."/>
            <person name="Lui A."/>
            <person name="MacDonald P."/>
            <person name="Magnisalis V."/>
            <person name="Maru K."/>
            <person name="Matthews C."/>
            <person name="McCusker W."/>
            <person name="McDonough S."/>
            <person name="Mehta T."/>
            <person name="Meldrim J."/>
            <person name="Meneus L."/>
            <person name="Mihai O."/>
            <person name="Mihalev A."/>
            <person name="Mihova T."/>
            <person name="Mittelman R."/>
            <person name="Mlenga V."/>
            <person name="Montmayeur A."/>
            <person name="Mulrain L."/>
            <person name="Navidi A."/>
            <person name="Naylor J."/>
            <person name="Negash T."/>
            <person name="Nguyen T."/>
            <person name="Nguyen N."/>
            <person name="Nicol R."/>
            <person name="Norbu C."/>
            <person name="Norbu N."/>
            <person name="Novod N."/>
            <person name="O'Neill B."/>
            <person name="Osman S."/>
            <person name="Markiewicz E."/>
            <person name="Oyono O.L."/>
            <person name="Patti C."/>
            <person name="Phunkhang P."/>
            <person name="Pierre F."/>
            <person name="Priest M."/>
            <person name="Raghuraman S."/>
            <person name="Rege F."/>
            <person name="Reyes R."/>
            <person name="Rise C."/>
            <person name="Rogov P."/>
            <person name="Ross K."/>
            <person name="Ryan E."/>
            <person name="Settipalli S."/>
            <person name="Shea T."/>
            <person name="Sherpa N."/>
            <person name="Shi L."/>
            <person name="Shih D."/>
            <person name="Sparrow T."/>
            <person name="Spaulding J."/>
            <person name="Stalker J."/>
            <person name="Stange-Thomann N."/>
            <person name="Stavropoulos S."/>
            <person name="Stone C."/>
            <person name="Strader C."/>
            <person name="Tesfaye S."/>
            <person name="Thomson T."/>
            <person name="Thoulutsang Y."/>
            <person name="Thoulutsang D."/>
            <person name="Topham K."/>
            <person name="Topping I."/>
            <person name="Tsamla T."/>
            <person name="Vassiliev H."/>
            <person name="Vo A."/>
            <person name="Wangchuk T."/>
            <person name="Wangdi T."/>
            <person name="Weiand M."/>
            <person name="Wilkinson J."/>
            <person name="Wilson A."/>
            <person name="Yadav S."/>
            <person name="Young G."/>
            <person name="Yu Q."/>
            <person name="Zembek L."/>
            <person name="Zhong D."/>
            <person name="Zimmer A."/>
            <person name="Zwirko Z."/>
            <person name="Jaffe D.B."/>
            <person name="Alvarez P."/>
            <person name="Brockman W."/>
            <person name="Butler J."/>
            <person name="Chin C."/>
            <person name="Gnerre S."/>
            <person name="Grabherr M."/>
            <person name="Kleber M."/>
            <person name="Mauceli E."/>
            <person name="MacCallum I."/>
        </authorList>
    </citation>
    <scope>NUCLEOTIDE SEQUENCE [LARGE SCALE GENOMIC DNA]</scope>
    <source>
        <strain evidence="2">Tucson 15287-2541.00</strain>
    </source>
</reference>
<dbReference type="AlphaFoldDB" id="B4JLR5"/>
<dbReference type="InParanoid" id="B4JLR5"/>
<dbReference type="EMBL" id="CH916371">
    <property type="protein sequence ID" value="EDV91676.1"/>
    <property type="molecule type" value="Genomic_DNA"/>
</dbReference>
<sequence>MQHSADDDLIRYHIYLASNVEYSTHLLKLCEHCVQNEKKVLLLTENCEMLYLVDTMEKPRSLAHMERCMSIVALKEIESAPRHIIELFDCLPRPQLIVFDMNSIVAAELISNTQLQILIRHMAKCAAAFCNYMQMQNMFKHACNIDAIVIMPTAKYPLTSAHLKLLIGLYFSTNPLYTNFAALVESIRQSQSLH</sequence>
<dbReference type="eggNOG" id="ENOG502T32U">
    <property type="taxonomic scope" value="Eukaryota"/>
</dbReference>
<gene>
    <name evidence="1" type="primary">Dgri\GH24464</name>
    <name evidence="1" type="ORF">Dgri_GH24464</name>
</gene>
<dbReference type="OrthoDB" id="7820650at2759"/>
<evidence type="ECO:0000313" key="1">
    <source>
        <dbReference type="EMBL" id="EDV91676.1"/>
    </source>
</evidence>
<dbReference type="Proteomes" id="UP000001070">
    <property type="component" value="Unassembled WGS sequence"/>
</dbReference>
<name>B4JLR5_DROGR</name>
<keyword evidence="2" id="KW-1185">Reference proteome</keyword>
<dbReference type="FunCoup" id="B4JLR5">
    <property type="interactions" value="20"/>
</dbReference>
<protein>
    <submittedName>
        <fullName evidence="1">GH24464</fullName>
    </submittedName>
</protein>
<evidence type="ECO:0000313" key="2">
    <source>
        <dbReference type="Proteomes" id="UP000001070"/>
    </source>
</evidence>
<dbReference type="HOGENOM" id="CLU_1399468_0_0_1"/>
<organism evidence="2">
    <name type="scientific">Drosophila grimshawi</name>
    <name type="common">Hawaiian fruit fly</name>
    <name type="synonym">Idiomyia grimshawi</name>
    <dbReference type="NCBI Taxonomy" id="7222"/>
    <lineage>
        <taxon>Eukaryota</taxon>
        <taxon>Metazoa</taxon>
        <taxon>Ecdysozoa</taxon>
        <taxon>Arthropoda</taxon>
        <taxon>Hexapoda</taxon>
        <taxon>Insecta</taxon>
        <taxon>Pterygota</taxon>
        <taxon>Neoptera</taxon>
        <taxon>Endopterygota</taxon>
        <taxon>Diptera</taxon>
        <taxon>Brachycera</taxon>
        <taxon>Muscomorpha</taxon>
        <taxon>Ephydroidea</taxon>
        <taxon>Drosophilidae</taxon>
        <taxon>Drosophila</taxon>
        <taxon>Hawaiian Drosophila</taxon>
    </lineage>
</organism>
<dbReference type="KEGG" id="dgr:6566090"/>
<dbReference type="PhylomeDB" id="B4JLR5"/>
<proteinExistence type="predicted"/>
<dbReference type="OMA" id="AFCNYLE"/>
<accession>B4JLR5</accession>